<dbReference type="PROSITE" id="PS50110">
    <property type="entry name" value="RESPONSE_REGULATORY"/>
    <property type="match status" value="2"/>
</dbReference>
<dbReference type="Pfam" id="PF00672">
    <property type="entry name" value="HAMP"/>
    <property type="match status" value="1"/>
</dbReference>
<dbReference type="PROSITE" id="PS50112">
    <property type="entry name" value="PAS"/>
    <property type="match status" value="1"/>
</dbReference>
<feature type="modified residue" description="4-aspartylphosphate" evidence="10">
    <location>
        <position position="869"/>
    </location>
</feature>
<dbReference type="PROSITE" id="PS50109">
    <property type="entry name" value="HIS_KIN"/>
    <property type="match status" value="1"/>
</dbReference>
<accession>A0AAW9PRP9</accession>
<dbReference type="SUPFAM" id="SSF55785">
    <property type="entry name" value="PYP-like sensor domain (PAS domain)"/>
    <property type="match status" value="1"/>
</dbReference>
<proteinExistence type="inferred from homology"/>
<dbReference type="InterPro" id="IPR003660">
    <property type="entry name" value="HAMP_dom"/>
</dbReference>
<evidence type="ECO:0000256" key="2">
    <source>
        <dbReference type="ARBA" id="ARBA00004370"/>
    </source>
</evidence>
<comment type="caution">
    <text evidence="10">Lacks conserved residue(s) required for the propagation of feature annotation.</text>
</comment>
<evidence type="ECO:0000256" key="6">
    <source>
        <dbReference type="ARBA" id="ARBA00022679"/>
    </source>
</evidence>
<dbReference type="PROSITE" id="PS50885">
    <property type="entry name" value="HAMP"/>
    <property type="match status" value="1"/>
</dbReference>
<feature type="domain" description="HAMP" evidence="15">
    <location>
        <begin position="324"/>
        <end position="376"/>
    </location>
</feature>
<dbReference type="CDD" id="cd18773">
    <property type="entry name" value="PDC1_HK_sensor"/>
    <property type="match status" value="1"/>
</dbReference>
<dbReference type="SUPFAM" id="SSF55874">
    <property type="entry name" value="ATPase domain of HSP90 chaperone/DNA topoisomerase II/histidine kinase"/>
    <property type="match status" value="1"/>
</dbReference>
<dbReference type="Pfam" id="PF00072">
    <property type="entry name" value="Response_reg"/>
    <property type="match status" value="1"/>
</dbReference>
<keyword evidence="11" id="KW-0472">Membrane</keyword>
<dbReference type="Gene3D" id="1.10.287.130">
    <property type="match status" value="1"/>
</dbReference>
<dbReference type="Proteomes" id="UP001333818">
    <property type="component" value="Unassembled WGS sequence"/>
</dbReference>
<dbReference type="EC" id="2.7.13.3" evidence="4"/>
<dbReference type="Gene3D" id="3.30.450.20">
    <property type="entry name" value="PAS domain"/>
    <property type="match status" value="1"/>
</dbReference>
<organism evidence="16 17">
    <name type="scientific">Tumidithrix elongata BACA0141</name>
    <dbReference type="NCBI Taxonomy" id="2716417"/>
    <lineage>
        <taxon>Bacteria</taxon>
        <taxon>Bacillati</taxon>
        <taxon>Cyanobacteriota</taxon>
        <taxon>Cyanophyceae</taxon>
        <taxon>Pseudanabaenales</taxon>
        <taxon>Pseudanabaenaceae</taxon>
        <taxon>Tumidithrix</taxon>
        <taxon>Tumidithrix elongata</taxon>
    </lineage>
</organism>
<evidence type="ECO:0000259" key="15">
    <source>
        <dbReference type="PROSITE" id="PS50885"/>
    </source>
</evidence>
<keyword evidence="7" id="KW-0418">Kinase</keyword>
<dbReference type="GO" id="GO:0005886">
    <property type="term" value="C:plasma membrane"/>
    <property type="evidence" value="ECO:0007669"/>
    <property type="project" value="TreeGrafter"/>
</dbReference>
<evidence type="ECO:0000256" key="3">
    <source>
        <dbReference type="ARBA" id="ARBA00006402"/>
    </source>
</evidence>
<keyword evidence="5 10" id="KW-0597">Phosphoprotein</keyword>
<dbReference type="Gene3D" id="6.10.340.10">
    <property type="match status" value="1"/>
</dbReference>
<keyword evidence="8" id="KW-0902">Two-component regulatory system</keyword>
<dbReference type="CDD" id="cd16922">
    <property type="entry name" value="HATPase_EvgS-ArcB-TorS-like"/>
    <property type="match status" value="1"/>
</dbReference>
<dbReference type="Pfam" id="PF02518">
    <property type="entry name" value="HATPase_c"/>
    <property type="match status" value="1"/>
</dbReference>
<dbReference type="InterPro" id="IPR003661">
    <property type="entry name" value="HisK_dim/P_dom"/>
</dbReference>
<evidence type="ECO:0000313" key="17">
    <source>
        <dbReference type="Proteomes" id="UP001333818"/>
    </source>
</evidence>
<feature type="transmembrane region" description="Helical" evidence="11">
    <location>
        <begin position="12"/>
        <end position="33"/>
    </location>
</feature>
<dbReference type="SMART" id="SM00091">
    <property type="entry name" value="PAS"/>
    <property type="match status" value="1"/>
</dbReference>
<evidence type="ECO:0000256" key="4">
    <source>
        <dbReference type="ARBA" id="ARBA00012438"/>
    </source>
</evidence>
<dbReference type="InterPro" id="IPR004358">
    <property type="entry name" value="Sig_transdc_His_kin-like_C"/>
</dbReference>
<dbReference type="AlphaFoldDB" id="A0AAW9PRP9"/>
<dbReference type="Pfam" id="PF00989">
    <property type="entry name" value="PAS"/>
    <property type="match status" value="1"/>
</dbReference>
<evidence type="ECO:0000256" key="8">
    <source>
        <dbReference type="ARBA" id="ARBA00023012"/>
    </source>
</evidence>
<dbReference type="PANTHER" id="PTHR43047:SF72">
    <property type="entry name" value="OSMOSENSING HISTIDINE PROTEIN KINASE SLN1"/>
    <property type="match status" value="1"/>
</dbReference>
<dbReference type="Gene3D" id="3.30.565.10">
    <property type="entry name" value="Histidine kinase-like ATPase, C-terminal domain"/>
    <property type="match status" value="1"/>
</dbReference>
<comment type="caution">
    <text evidence="16">The sequence shown here is derived from an EMBL/GenBank/DDBJ whole genome shotgun (WGS) entry which is preliminary data.</text>
</comment>
<evidence type="ECO:0000259" key="12">
    <source>
        <dbReference type="PROSITE" id="PS50109"/>
    </source>
</evidence>
<dbReference type="GO" id="GO:0006355">
    <property type="term" value="P:regulation of DNA-templated transcription"/>
    <property type="evidence" value="ECO:0007669"/>
    <property type="project" value="InterPro"/>
</dbReference>
<protein>
    <recommendedName>
        <fullName evidence="9">Circadian input-output histidine kinase CikA</fullName>
        <ecNumber evidence="4">2.7.13.3</ecNumber>
    </recommendedName>
</protein>
<dbReference type="SUPFAM" id="SSF158472">
    <property type="entry name" value="HAMP domain-like"/>
    <property type="match status" value="1"/>
</dbReference>
<dbReference type="CDD" id="cd00082">
    <property type="entry name" value="HisKA"/>
    <property type="match status" value="1"/>
</dbReference>
<dbReference type="SMART" id="SM00388">
    <property type="entry name" value="HisKA"/>
    <property type="match status" value="1"/>
</dbReference>
<evidence type="ECO:0000313" key="16">
    <source>
        <dbReference type="EMBL" id="MEE3716812.1"/>
    </source>
</evidence>
<name>A0AAW9PRP9_9CYAN</name>
<dbReference type="CDD" id="cd00130">
    <property type="entry name" value="PAS"/>
    <property type="match status" value="1"/>
</dbReference>
<comment type="similarity">
    <text evidence="3">In the N-terminal section; belongs to the phytochrome family.</text>
</comment>
<evidence type="ECO:0000259" key="14">
    <source>
        <dbReference type="PROSITE" id="PS50112"/>
    </source>
</evidence>
<dbReference type="PRINTS" id="PR00344">
    <property type="entry name" value="BCTRLSENSOR"/>
</dbReference>
<dbReference type="InterPro" id="IPR036097">
    <property type="entry name" value="HisK_dim/P_sf"/>
</dbReference>
<dbReference type="InterPro" id="IPR011006">
    <property type="entry name" value="CheY-like_superfamily"/>
</dbReference>
<evidence type="ECO:0000256" key="10">
    <source>
        <dbReference type="PROSITE-ProRule" id="PRU00169"/>
    </source>
</evidence>
<dbReference type="RefSeq" id="WP_330483241.1">
    <property type="nucleotide sequence ID" value="NZ_JAZBJZ010000026.1"/>
</dbReference>
<dbReference type="SUPFAM" id="SSF47384">
    <property type="entry name" value="Homodimeric domain of signal transducing histidine kinase"/>
    <property type="match status" value="1"/>
</dbReference>
<dbReference type="EMBL" id="JAZBJZ010000026">
    <property type="protein sequence ID" value="MEE3716812.1"/>
    <property type="molecule type" value="Genomic_DNA"/>
</dbReference>
<evidence type="ECO:0000256" key="11">
    <source>
        <dbReference type="SAM" id="Phobius"/>
    </source>
</evidence>
<dbReference type="SMART" id="SM00304">
    <property type="entry name" value="HAMP"/>
    <property type="match status" value="1"/>
</dbReference>
<dbReference type="NCBIfam" id="TIGR00229">
    <property type="entry name" value="sensory_box"/>
    <property type="match status" value="1"/>
</dbReference>
<dbReference type="InterPro" id="IPR003594">
    <property type="entry name" value="HATPase_dom"/>
</dbReference>
<dbReference type="SMART" id="SM00387">
    <property type="entry name" value="HATPase_c"/>
    <property type="match status" value="1"/>
</dbReference>
<dbReference type="Gene3D" id="3.40.50.2300">
    <property type="match status" value="2"/>
</dbReference>
<keyword evidence="11" id="KW-0812">Transmembrane</keyword>
<dbReference type="InterPro" id="IPR005467">
    <property type="entry name" value="His_kinase_dom"/>
</dbReference>
<dbReference type="GO" id="GO:0000155">
    <property type="term" value="F:phosphorelay sensor kinase activity"/>
    <property type="evidence" value="ECO:0007669"/>
    <property type="project" value="InterPro"/>
</dbReference>
<gene>
    <name evidence="16" type="ORF">V2H45_08645</name>
</gene>
<evidence type="ECO:0000256" key="1">
    <source>
        <dbReference type="ARBA" id="ARBA00000085"/>
    </source>
</evidence>
<reference evidence="16" key="1">
    <citation type="submission" date="2024-01" db="EMBL/GenBank/DDBJ databases">
        <title>Bank of Algae and Cyanobacteria of the Azores (BACA) strain genomes.</title>
        <authorList>
            <person name="Luz R."/>
            <person name="Cordeiro R."/>
            <person name="Fonseca A."/>
            <person name="Goncalves V."/>
        </authorList>
    </citation>
    <scope>NUCLEOTIDE SEQUENCE</scope>
    <source>
        <strain evidence="16">BACA0141</strain>
    </source>
</reference>
<dbReference type="FunFam" id="3.30.565.10:FF:000010">
    <property type="entry name" value="Sensor histidine kinase RcsC"/>
    <property type="match status" value="1"/>
</dbReference>
<evidence type="ECO:0000259" key="13">
    <source>
        <dbReference type="PROSITE" id="PS50110"/>
    </source>
</evidence>
<feature type="domain" description="Histidine kinase" evidence="12">
    <location>
        <begin position="526"/>
        <end position="758"/>
    </location>
</feature>
<dbReference type="GO" id="GO:0009927">
    <property type="term" value="F:histidine phosphotransfer kinase activity"/>
    <property type="evidence" value="ECO:0007669"/>
    <property type="project" value="TreeGrafter"/>
</dbReference>
<evidence type="ECO:0000256" key="5">
    <source>
        <dbReference type="ARBA" id="ARBA00022553"/>
    </source>
</evidence>
<dbReference type="SMART" id="SM00448">
    <property type="entry name" value="REC"/>
    <property type="match status" value="1"/>
</dbReference>
<evidence type="ECO:0000256" key="7">
    <source>
        <dbReference type="ARBA" id="ARBA00022777"/>
    </source>
</evidence>
<feature type="domain" description="Response regulatory" evidence="13">
    <location>
        <begin position="941"/>
        <end position="1021"/>
    </location>
</feature>
<evidence type="ECO:0000256" key="9">
    <source>
        <dbReference type="ARBA" id="ARBA00074306"/>
    </source>
</evidence>
<comment type="catalytic activity">
    <reaction evidence="1">
        <text>ATP + protein L-histidine = ADP + protein N-phospho-L-histidine.</text>
        <dbReference type="EC" id="2.7.13.3"/>
    </reaction>
</comment>
<dbReference type="InterPro" id="IPR000014">
    <property type="entry name" value="PAS"/>
</dbReference>
<dbReference type="SUPFAM" id="SSF52172">
    <property type="entry name" value="CheY-like"/>
    <property type="match status" value="2"/>
</dbReference>
<feature type="domain" description="PAS" evidence="14">
    <location>
        <begin position="392"/>
        <end position="438"/>
    </location>
</feature>
<dbReference type="InterPro" id="IPR036890">
    <property type="entry name" value="HATPase_C_sf"/>
</dbReference>
<dbReference type="InterPro" id="IPR035965">
    <property type="entry name" value="PAS-like_dom_sf"/>
</dbReference>
<keyword evidence="11" id="KW-1133">Transmembrane helix</keyword>
<dbReference type="CDD" id="cd06225">
    <property type="entry name" value="HAMP"/>
    <property type="match status" value="1"/>
</dbReference>
<feature type="domain" description="Response regulatory" evidence="13">
    <location>
        <begin position="820"/>
        <end position="933"/>
    </location>
</feature>
<dbReference type="InterPro" id="IPR013767">
    <property type="entry name" value="PAS_fold"/>
</dbReference>
<dbReference type="InterPro" id="IPR001789">
    <property type="entry name" value="Sig_transdc_resp-reg_receiver"/>
</dbReference>
<dbReference type="Pfam" id="PF00512">
    <property type="entry name" value="HisKA"/>
    <property type="match status" value="1"/>
</dbReference>
<comment type="subcellular location">
    <subcellularLocation>
        <location evidence="2">Membrane</location>
    </subcellularLocation>
</comment>
<keyword evidence="6" id="KW-0808">Transferase</keyword>
<dbReference type="PANTHER" id="PTHR43047">
    <property type="entry name" value="TWO-COMPONENT HISTIDINE PROTEIN KINASE"/>
    <property type="match status" value="1"/>
</dbReference>
<keyword evidence="17" id="KW-1185">Reference proteome</keyword>
<sequence>MKFLNKSLLVKLVGSFFLVSSITVLIVAITTNVRGRTALKQSIFDRLDVANSLKEYQVIQWFDNRRNDVVLISELSEVRSQVEILLKKKPEDPEYQQAYKGLDNSLSSIVRVKNQIDQISVLSNAGIIIYSTDKTKVGKYQPLGNTTTLFIATDKDLVKPNFYTSTQSGKPMITYATSIVDREKSKLAYVAVDLNLQDVDVLIRQNKGMGSSGETYLVGNLESRSAFISGGGEVSDKTQFTDGVKSEGIDLALKGKDHSGLFNNYKNVPVIGIYNWIEELNLAMIAEMSQEEAFAPADRLAKEILLLGLSSVFLLLVAVYLLSRRITQPILAIADTAMLVSKGDLSNQAPVLTEDEIGALAKAFNQMTGQLRQSGEQLADYSRTLEQKVNQRTGELKAIIDNMVDGLVVVDLDGKISQFNPALCNMMGLTKAEILGKSCEDILKSEATVIVENTKNNPKRVFTAEIPLPDKRLGKAVATSIFREDPPSPEQSDLEPTIVYLGSIIIIRDITAEKEVDRMKTDFISTVSHELRTPLTSVLGFAKLIQKKLDDTIFPLIQTDDKKTQRAVRQVGENIEIIVSEGMRLTKLINEVLDIAKMEAGKIDWKMEPMLISEVIDRAIAATSALFEQKGLEPIKDIQADLPMMTGDKDRLIQVVINLISNAVKFQERGSITCRVKQTDRYITVSVIDQGMGISEEDRPKVFEKFKQVGDTLTDKPKGTGLGLPISKEIVEHHGGTIWVESELGKGSTFSFTLPIQQEQSGSLPTATIELQVPPLQIDSSAELSSEFQVKALNVDALVMQLQPASLDTGIMSLSEHRKTILVVDDDANIRKLLRQELESKGYFVREACDGADAIEQVKKSKPDLITLDVLMPEIDGYALASMLKKDPVTMDIPIIIVSILDGAERGYHLGVDRYVNKPINSELLLAEVESLLSEGTSQKKVLVVDDNLNTVSTLSELLQSKGYKVAKAFSGEELLAKAVELQPDMIISNSKFSNQQKELHLHKGLENVISFMIVDEKVAN</sequence>